<dbReference type="AlphaFoldDB" id="A0A3N0XRQ6"/>
<keyword evidence="4" id="KW-1185">Reference proteome</keyword>
<dbReference type="PANTHER" id="PTHR33104">
    <property type="entry name" value="SI:DKEY-29D5.2"/>
    <property type="match status" value="1"/>
</dbReference>
<feature type="region of interest" description="Disordered" evidence="1">
    <location>
        <begin position="601"/>
        <end position="625"/>
    </location>
</feature>
<protein>
    <recommendedName>
        <fullName evidence="2">CxC3 like cysteine cluster domain-containing protein</fullName>
    </recommendedName>
</protein>
<dbReference type="Pfam" id="PF18804">
    <property type="entry name" value="CxC3"/>
    <property type="match status" value="1"/>
</dbReference>
<evidence type="ECO:0000313" key="4">
    <source>
        <dbReference type="Proteomes" id="UP000281406"/>
    </source>
</evidence>
<evidence type="ECO:0000256" key="1">
    <source>
        <dbReference type="SAM" id="MobiDB-lite"/>
    </source>
</evidence>
<gene>
    <name evidence="3" type="ORF">DPX16_20164</name>
</gene>
<dbReference type="Pfam" id="PF18758">
    <property type="entry name" value="KDZ"/>
    <property type="match status" value="1"/>
</dbReference>
<reference evidence="3 4" key="1">
    <citation type="submission" date="2018-10" db="EMBL/GenBank/DDBJ databases">
        <title>Genome assembly for a Yunnan-Guizhou Plateau 3E fish, Anabarilius grahami (Regan), and its evolutionary and genetic applications.</title>
        <authorList>
            <person name="Jiang W."/>
        </authorList>
    </citation>
    <scope>NUCLEOTIDE SEQUENCE [LARGE SCALE GENOMIC DNA]</scope>
    <source>
        <strain evidence="3">AG-KIZ</strain>
        <tissue evidence="3">Muscle</tissue>
    </source>
</reference>
<name>A0A3N0XRQ6_ANAGA</name>
<feature type="domain" description="CxC3 like cysteine cluster" evidence="2">
    <location>
        <begin position="127"/>
        <end position="225"/>
    </location>
</feature>
<dbReference type="EMBL" id="RJVU01063416">
    <property type="protein sequence ID" value="ROJ25351.1"/>
    <property type="molecule type" value="Genomic_DNA"/>
</dbReference>
<dbReference type="InterPro" id="IPR040564">
    <property type="entry name" value="CxC3-like"/>
</dbReference>
<dbReference type="CDD" id="cd19757">
    <property type="entry name" value="Bbox1"/>
    <property type="match status" value="1"/>
</dbReference>
<dbReference type="OrthoDB" id="8872203at2759"/>
<evidence type="ECO:0000259" key="2">
    <source>
        <dbReference type="Pfam" id="PF18804"/>
    </source>
</evidence>
<feature type="region of interest" description="Disordered" evidence="1">
    <location>
        <begin position="1"/>
        <end position="20"/>
    </location>
</feature>
<evidence type="ECO:0000313" key="3">
    <source>
        <dbReference type="EMBL" id="ROJ25351.1"/>
    </source>
</evidence>
<dbReference type="InterPro" id="IPR040521">
    <property type="entry name" value="KDZ"/>
</dbReference>
<dbReference type="Proteomes" id="UP000281406">
    <property type="component" value="Unassembled WGS sequence"/>
</dbReference>
<proteinExistence type="predicted"/>
<comment type="caution">
    <text evidence="3">The sequence shown here is derived from an EMBL/GenBank/DDBJ whole genome shotgun (WGS) entry which is preliminary data.</text>
</comment>
<sequence length="720" mass="81596">MESLSAMMSDSPEIQRASSSWTFRQQQASQRWKEARPFHLRCLIQTQDVGQPFCSHCSKPAVVRCRECLPDQWFCETCDTKNHRRWPLHDRESVLEGFFKAIPPSTYFVRGEGGYSSHDQACILPTVRVTQKCPCEVPSITVSPGKAVILISINGRYDMHQPLFACQTCQQQWAPEFMDLVNSGYWPASTSSSTLYSLNLFSSVRELKIIAPALSRQAFAKLLEHRTKCGGRSGPVCGDTLQRSFLEFSYCAFEEDNLSCGAPFTCPACTPDMLAISVDGNRKLYRFLRNGSSDSSFFEGAFIAEDTSVSAFVDVLHKALPGQGRCGSSSWTAAKETSRRTFKLDEEGMEVAVCRHGFLLKALNMFRGEIFAYPMYLHKELMSSKPRFIAMDVMCKYWPYLHKSANILPDLQGLMSIRPFLSVMHATAHSTKCETCQRLQEETASLAELKESLACTNEAVGVSDVREWAAGDTTGTSLEQSIEGRYLNVRQRKQALYRQNDSGKFRHRLRRKIAESKRLLLKDIETYNSHEPAMPIDVNEVEQSLSGDNPSPTWPWEVHGSNKRNKGLSCLCRRRLSEVSDTLKEVLLQYKAVLGPQGSVIEVEDKQENESDFSSPDTSENEEEECRELELKSPNADLDEAVREAEQVLQRFNTSQLKMKTKGRRLMDLAILCVYGEDKKAAKENISNDELRRLLEFLVNLSLKLLQLKWLLVRLSKFLP</sequence>
<accession>A0A3N0XRQ6</accession>
<organism evidence="3 4">
    <name type="scientific">Anabarilius grahami</name>
    <name type="common">Kanglang fish</name>
    <name type="synonym">Barilius grahami</name>
    <dbReference type="NCBI Taxonomy" id="495550"/>
    <lineage>
        <taxon>Eukaryota</taxon>
        <taxon>Metazoa</taxon>
        <taxon>Chordata</taxon>
        <taxon>Craniata</taxon>
        <taxon>Vertebrata</taxon>
        <taxon>Euteleostomi</taxon>
        <taxon>Actinopterygii</taxon>
        <taxon>Neopterygii</taxon>
        <taxon>Teleostei</taxon>
        <taxon>Ostariophysi</taxon>
        <taxon>Cypriniformes</taxon>
        <taxon>Xenocyprididae</taxon>
        <taxon>Xenocypridinae</taxon>
        <taxon>Xenocypridinae incertae sedis</taxon>
        <taxon>Anabarilius</taxon>
    </lineage>
</organism>
<dbReference type="PANTHER" id="PTHR33104:SF2">
    <property type="entry name" value="CXC3 LIKE CYSTEINE CLUSTER DOMAIN-CONTAINING PROTEIN"/>
    <property type="match status" value="1"/>
</dbReference>